<evidence type="ECO:0000313" key="18">
    <source>
        <dbReference type="Proteomes" id="UP000029577"/>
    </source>
</evidence>
<dbReference type="OrthoDB" id="6049702at2"/>
<gene>
    <name evidence="17" type="ORF">HA49_05495</name>
</gene>
<dbReference type="Pfam" id="PF00005">
    <property type="entry name" value="ABC_tran"/>
    <property type="match status" value="1"/>
</dbReference>
<evidence type="ECO:0000256" key="12">
    <source>
        <dbReference type="ARBA" id="ARBA00022989"/>
    </source>
</evidence>
<dbReference type="GO" id="GO:0005524">
    <property type="term" value="F:ATP binding"/>
    <property type="evidence" value="ECO:0007669"/>
    <property type="project" value="UniProtKB-KW"/>
</dbReference>
<feature type="transmembrane region" description="Helical" evidence="14">
    <location>
        <begin position="57"/>
        <end position="77"/>
    </location>
</feature>
<keyword evidence="13 14" id="KW-0472">Membrane</keyword>
<dbReference type="InterPro" id="IPR017871">
    <property type="entry name" value="ABC_transporter-like_CS"/>
</dbReference>
<keyword evidence="6" id="KW-1003">Cell membrane</keyword>
<feature type="transmembrane region" description="Helical" evidence="14">
    <location>
        <begin position="83"/>
        <end position="104"/>
    </location>
</feature>
<evidence type="ECO:0000256" key="4">
    <source>
        <dbReference type="ARBA" id="ARBA00010072"/>
    </source>
</evidence>
<dbReference type="InterPro" id="IPR010065">
    <property type="entry name" value="AA_ABC_transptr_permease_3TM"/>
</dbReference>
<keyword evidence="9" id="KW-0547">Nucleotide-binding</keyword>
<dbReference type="EMBL" id="JPKR02000004">
    <property type="protein sequence ID" value="KGD74770.1"/>
    <property type="molecule type" value="Genomic_DNA"/>
</dbReference>
<dbReference type="Pfam" id="PF00528">
    <property type="entry name" value="BPD_transp_1"/>
    <property type="match status" value="1"/>
</dbReference>
<dbReference type="Gene3D" id="1.10.3720.10">
    <property type="entry name" value="MetI-like"/>
    <property type="match status" value="1"/>
</dbReference>
<accession>A0A095VJG0</accession>
<feature type="transmembrane region" description="Helical" evidence="14">
    <location>
        <begin position="20"/>
        <end position="45"/>
    </location>
</feature>
<name>A0A095VJG0_9GAMM</name>
<keyword evidence="10" id="KW-0067">ATP-binding</keyword>
<sequence>MNFDWSYLISLFRDADFWQASWMVVKLSVLTWLGGIVLGLGVALAKQSANPLIRNLAAGYIWLFRSLPLLVLLIFTYNLPQMIPATSVVLSNPFAAGLIALILSETAYIAEIHRGGLLSVQQGQFEAGKALGLSTRQIRFSIIIPQSLRISLPTLVNEFITIVKMTSLVSVISLSEILMVGERLYTENFKVMETLLAVACYYVLIVTVFERLFGWLERRCDVKNRKPALFDAEQTRASLPAAPKAIRKSHSASARPILQLNGLSKAFNGKPVLNDISLSVRPGEVISIIGPSGSGKTTLIRMVNGLEKMDKGSVELLGREFITAGQQENALPYRAQITRLGMVFQGFNLFPHKTVLENLLLAPLLHQSDSRKELHQRSLIMLDKVGMLEHANKYPHQLSGGQQQRVAIARTLVMKPAVVLFDEPTSALDPERVNEVLQVIEKLAGEGITMLIVTHEMKFALAISDRIVFMEQGRIGVDAPPAEILKMHDHRISKFINNMAAA</sequence>
<dbReference type="Proteomes" id="UP000029577">
    <property type="component" value="Unassembled WGS sequence"/>
</dbReference>
<evidence type="ECO:0000256" key="7">
    <source>
        <dbReference type="ARBA" id="ARBA00022519"/>
    </source>
</evidence>
<reference evidence="17" key="1">
    <citation type="submission" date="2014-12" db="EMBL/GenBank/DDBJ databases">
        <title>The draft genome of the Tatumella morbirosei type strain, LMG23360T isolated from pineapple rot.</title>
        <authorList>
            <person name="Smits T.H."/>
            <person name="Palmer M."/>
            <person name="Venter S.N."/>
            <person name="Duffy B."/>
            <person name="Steenkamp E.T."/>
            <person name="Chan W.Y."/>
            <person name="Coutinho T.A."/>
            <person name="Coetzee M.P."/>
            <person name="De Maayer P."/>
        </authorList>
    </citation>
    <scope>NUCLEOTIDE SEQUENCE [LARGE SCALE GENOMIC DNA]</scope>
    <source>
        <strain evidence="17">LMG 23360</strain>
    </source>
</reference>
<keyword evidence="8 14" id="KW-0812">Transmembrane</keyword>
<dbReference type="eggNOG" id="COG0765">
    <property type="taxonomic scope" value="Bacteria"/>
</dbReference>
<dbReference type="GO" id="GO:0006865">
    <property type="term" value="P:amino acid transport"/>
    <property type="evidence" value="ECO:0007669"/>
    <property type="project" value="UniProtKB-KW"/>
</dbReference>
<dbReference type="GO" id="GO:0016887">
    <property type="term" value="F:ATP hydrolysis activity"/>
    <property type="evidence" value="ECO:0007669"/>
    <property type="project" value="InterPro"/>
</dbReference>
<keyword evidence="18" id="KW-1185">Reference proteome</keyword>
<evidence type="ECO:0000256" key="5">
    <source>
        <dbReference type="ARBA" id="ARBA00022448"/>
    </source>
</evidence>
<dbReference type="STRING" id="642227.HA49_05495"/>
<dbReference type="Gene3D" id="3.40.50.300">
    <property type="entry name" value="P-loop containing nucleotide triphosphate hydrolases"/>
    <property type="match status" value="1"/>
</dbReference>
<comment type="similarity">
    <text evidence="3">Belongs to the ABC transporter superfamily. Drug exporter-2 (TC 3.A.1.117) family.</text>
</comment>
<dbReference type="InterPro" id="IPR027417">
    <property type="entry name" value="P-loop_NTPase"/>
</dbReference>
<proteinExistence type="inferred from homology"/>
<evidence type="ECO:0000256" key="6">
    <source>
        <dbReference type="ARBA" id="ARBA00022475"/>
    </source>
</evidence>
<feature type="domain" description="ABC transporter" evidence="15">
    <location>
        <begin position="258"/>
        <end position="497"/>
    </location>
</feature>
<dbReference type="PROSITE" id="PS50893">
    <property type="entry name" value="ABC_TRANSPORTER_2"/>
    <property type="match status" value="1"/>
</dbReference>
<evidence type="ECO:0000256" key="11">
    <source>
        <dbReference type="ARBA" id="ARBA00022970"/>
    </source>
</evidence>
<comment type="caution">
    <text evidence="17">The sequence shown here is derived from an EMBL/GenBank/DDBJ whole genome shotgun (WGS) entry which is preliminary data.</text>
</comment>
<dbReference type="PROSITE" id="PS50928">
    <property type="entry name" value="ABC_TM1"/>
    <property type="match status" value="1"/>
</dbReference>
<dbReference type="SUPFAM" id="SSF161098">
    <property type="entry name" value="MetI-like"/>
    <property type="match status" value="1"/>
</dbReference>
<protein>
    <submittedName>
        <fullName evidence="17">Amino acid ABC transporter ATPase</fullName>
    </submittedName>
</protein>
<dbReference type="CDD" id="cd06261">
    <property type="entry name" value="TM_PBP2"/>
    <property type="match status" value="1"/>
</dbReference>
<comment type="similarity">
    <text evidence="4">Belongs to the binding-protein-dependent transport system permease family. HisMQ subfamily.</text>
</comment>
<dbReference type="SUPFAM" id="SSF52540">
    <property type="entry name" value="P-loop containing nucleoside triphosphate hydrolases"/>
    <property type="match status" value="1"/>
</dbReference>
<evidence type="ECO:0000256" key="1">
    <source>
        <dbReference type="ARBA" id="ARBA00004417"/>
    </source>
</evidence>
<evidence type="ECO:0000256" key="14">
    <source>
        <dbReference type="RuleBase" id="RU363032"/>
    </source>
</evidence>
<keyword evidence="12 14" id="KW-1133">Transmembrane helix</keyword>
<evidence type="ECO:0000256" key="13">
    <source>
        <dbReference type="ARBA" id="ARBA00023136"/>
    </source>
</evidence>
<keyword evidence="5 14" id="KW-0813">Transport</keyword>
<evidence type="ECO:0000256" key="2">
    <source>
        <dbReference type="ARBA" id="ARBA00004429"/>
    </source>
</evidence>
<evidence type="ECO:0000256" key="9">
    <source>
        <dbReference type="ARBA" id="ARBA00022741"/>
    </source>
</evidence>
<evidence type="ECO:0000259" key="15">
    <source>
        <dbReference type="PROSITE" id="PS50893"/>
    </source>
</evidence>
<dbReference type="InterPro" id="IPR003439">
    <property type="entry name" value="ABC_transporter-like_ATP-bd"/>
</dbReference>
<feature type="transmembrane region" description="Helical" evidence="14">
    <location>
        <begin position="195"/>
        <end position="216"/>
    </location>
</feature>
<dbReference type="PANTHER" id="PTHR43166">
    <property type="entry name" value="AMINO ACID IMPORT ATP-BINDING PROTEIN"/>
    <property type="match status" value="1"/>
</dbReference>
<evidence type="ECO:0000256" key="8">
    <source>
        <dbReference type="ARBA" id="ARBA00022692"/>
    </source>
</evidence>
<dbReference type="GO" id="GO:0022857">
    <property type="term" value="F:transmembrane transporter activity"/>
    <property type="evidence" value="ECO:0007669"/>
    <property type="project" value="InterPro"/>
</dbReference>
<dbReference type="InterPro" id="IPR003593">
    <property type="entry name" value="AAA+_ATPase"/>
</dbReference>
<dbReference type="InterPro" id="IPR050086">
    <property type="entry name" value="MetN_ABC_transporter-like"/>
</dbReference>
<evidence type="ECO:0000313" key="17">
    <source>
        <dbReference type="EMBL" id="KGD74770.1"/>
    </source>
</evidence>
<comment type="subcellular location">
    <subcellularLocation>
        <location evidence="2">Cell inner membrane</location>
        <topology evidence="2">Multi-pass membrane protein</topology>
    </subcellularLocation>
    <subcellularLocation>
        <location evidence="1">Cell inner membrane</location>
        <topology evidence="1">Peripheral membrane protein</topology>
    </subcellularLocation>
    <subcellularLocation>
        <location evidence="14">Cell membrane</location>
        <topology evidence="14">Multi-pass membrane protein</topology>
    </subcellularLocation>
</comment>
<organism evidence="17 18">
    <name type="scientific">Tatumella morbirosei</name>
    <dbReference type="NCBI Taxonomy" id="642227"/>
    <lineage>
        <taxon>Bacteria</taxon>
        <taxon>Pseudomonadati</taxon>
        <taxon>Pseudomonadota</taxon>
        <taxon>Gammaproteobacteria</taxon>
        <taxon>Enterobacterales</taxon>
        <taxon>Erwiniaceae</taxon>
        <taxon>Tatumella</taxon>
    </lineage>
</organism>
<evidence type="ECO:0000259" key="16">
    <source>
        <dbReference type="PROSITE" id="PS50928"/>
    </source>
</evidence>
<dbReference type="AlphaFoldDB" id="A0A095VJG0"/>
<dbReference type="eggNOG" id="COG1126">
    <property type="taxonomic scope" value="Bacteria"/>
</dbReference>
<feature type="domain" description="ABC transmembrane type-1" evidence="16">
    <location>
        <begin position="21"/>
        <end position="213"/>
    </location>
</feature>
<dbReference type="NCBIfam" id="TIGR01726">
    <property type="entry name" value="HEQRo_perm_3TM"/>
    <property type="match status" value="1"/>
</dbReference>
<dbReference type="SMART" id="SM00382">
    <property type="entry name" value="AAA"/>
    <property type="match status" value="1"/>
</dbReference>
<evidence type="ECO:0000256" key="10">
    <source>
        <dbReference type="ARBA" id="ARBA00022840"/>
    </source>
</evidence>
<dbReference type="PROSITE" id="PS00211">
    <property type="entry name" value="ABC_TRANSPORTER_1"/>
    <property type="match status" value="1"/>
</dbReference>
<dbReference type="InterPro" id="IPR035906">
    <property type="entry name" value="MetI-like_sf"/>
</dbReference>
<keyword evidence="11" id="KW-0029">Amino-acid transport</keyword>
<feature type="transmembrane region" description="Helical" evidence="14">
    <location>
        <begin position="155"/>
        <end position="175"/>
    </location>
</feature>
<keyword evidence="7" id="KW-0997">Cell inner membrane</keyword>
<dbReference type="InterPro" id="IPR000515">
    <property type="entry name" value="MetI-like"/>
</dbReference>
<dbReference type="RefSeq" id="WP_038017630.1">
    <property type="nucleotide sequence ID" value="NZ_JPKR02000004.1"/>
</dbReference>
<dbReference type="PANTHER" id="PTHR43166:SF9">
    <property type="entry name" value="GLUTAMATE_ASPARTATE IMPORT ATP-BINDING PROTEIN GLTL"/>
    <property type="match status" value="1"/>
</dbReference>
<evidence type="ECO:0000256" key="3">
    <source>
        <dbReference type="ARBA" id="ARBA00006526"/>
    </source>
</evidence>
<dbReference type="GO" id="GO:0043190">
    <property type="term" value="C:ATP-binding cassette (ABC) transporter complex"/>
    <property type="evidence" value="ECO:0007669"/>
    <property type="project" value="InterPro"/>
</dbReference>